<dbReference type="Gene3D" id="3.90.79.20">
    <property type="match status" value="1"/>
</dbReference>
<evidence type="ECO:0000256" key="7">
    <source>
        <dbReference type="ARBA" id="ARBA00022842"/>
    </source>
</evidence>
<gene>
    <name evidence="11" type="ORF">A2W18_05375</name>
</gene>
<dbReference type="InterPro" id="IPR015376">
    <property type="entry name" value="Znr_NADH_PPase"/>
</dbReference>
<dbReference type="PROSITE" id="PS51462">
    <property type="entry name" value="NUDIX"/>
    <property type="match status" value="1"/>
</dbReference>
<dbReference type="InterPro" id="IPR020084">
    <property type="entry name" value="NUDIX_hydrolase_CS"/>
</dbReference>
<comment type="caution">
    <text evidence="11">The sequence shown here is derived from an EMBL/GenBank/DDBJ whole genome shotgun (WGS) entry which is preliminary data.</text>
</comment>
<dbReference type="InterPro" id="IPR015797">
    <property type="entry name" value="NUDIX_hydrolase-like_dom_sf"/>
</dbReference>
<dbReference type="InterPro" id="IPR015375">
    <property type="entry name" value="NADH_PPase-like_N"/>
</dbReference>
<dbReference type="EC" id="3.6.1.22" evidence="4"/>
<dbReference type="GO" id="GO:0019677">
    <property type="term" value="P:NAD+ catabolic process"/>
    <property type="evidence" value="ECO:0007669"/>
    <property type="project" value="TreeGrafter"/>
</dbReference>
<evidence type="ECO:0000259" key="10">
    <source>
        <dbReference type="PROSITE" id="PS51462"/>
    </source>
</evidence>
<dbReference type="Pfam" id="PF09296">
    <property type="entry name" value="NUDIX-like"/>
    <property type="match status" value="1"/>
</dbReference>
<dbReference type="PROSITE" id="PS00893">
    <property type="entry name" value="NUDIX_BOX"/>
    <property type="match status" value="1"/>
</dbReference>
<evidence type="ECO:0000256" key="8">
    <source>
        <dbReference type="ARBA" id="ARBA00023027"/>
    </source>
</evidence>
<dbReference type="Proteomes" id="UP000179076">
    <property type="component" value="Unassembled WGS sequence"/>
</dbReference>
<proteinExistence type="inferred from homology"/>
<comment type="cofactor">
    <cofactor evidence="2">
        <name>Zn(2+)</name>
        <dbReference type="ChEBI" id="CHEBI:29105"/>
    </cofactor>
</comment>
<dbReference type="EMBL" id="MFSP01000161">
    <property type="protein sequence ID" value="OGI63109.1"/>
    <property type="molecule type" value="Genomic_DNA"/>
</dbReference>
<dbReference type="Pfam" id="PF00293">
    <property type="entry name" value="NUDIX"/>
    <property type="match status" value="1"/>
</dbReference>
<evidence type="ECO:0000256" key="6">
    <source>
        <dbReference type="ARBA" id="ARBA00022801"/>
    </source>
</evidence>
<evidence type="ECO:0000256" key="4">
    <source>
        <dbReference type="ARBA" id="ARBA00012381"/>
    </source>
</evidence>
<dbReference type="PANTHER" id="PTHR42904:SF6">
    <property type="entry name" value="NAD-CAPPED RNA HYDROLASE NUDT12"/>
    <property type="match status" value="1"/>
</dbReference>
<evidence type="ECO:0000313" key="11">
    <source>
        <dbReference type="EMBL" id="OGI63109.1"/>
    </source>
</evidence>
<evidence type="ECO:0000256" key="2">
    <source>
        <dbReference type="ARBA" id="ARBA00001947"/>
    </source>
</evidence>
<dbReference type="GO" id="GO:0035529">
    <property type="term" value="F:NADH pyrophosphatase activity"/>
    <property type="evidence" value="ECO:0007669"/>
    <property type="project" value="TreeGrafter"/>
</dbReference>
<keyword evidence="8" id="KW-0520">NAD</keyword>
<keyword evidence="7" id="KW-0460">Magnesium</keyword>
<dbReference type="NCBIfam" id="NF001299">
    <property type="entry name" value="PRK00241.1"/>
    <property type="match status" value="1"/>
</dbReference>
<dbReference type="GO" id="GO:0005829">
    <property type="term" value="C:cytosol"/>
    <property type="evidence" value="ECO:0007669"/>
    <property type="project" value="TreeGrafter"/>
</dbReference>
<evidence type="ECO:0000256" key="9">
    <source>
        <dbReference type="ARBA" id="ARBA00023679"/>
    </source>
</evidence>
<dbReference type="GO" id="GO:0046872">
    <property type="term" value="F:metal ion binding"/>
    <property type="evidence" value="ECO:0007669"/>
    <property type="project" value="UniProtKB-KW"/>
</dbReference>
<evidence type="ECO:0000256" key="1">
    <source>
        <dbReference type="ARBA" id="ARBA00001946"/>
    </source>
</evidence>
<dbReference type="InterPro" id="IPR050241">
    <property type="entry name" value="NAD-cap_RNA_hydrolase_NudC"/>
</dbReference>
<dbReference type="PANTHER" id="PTHR42904">
    <property type="entry name" value="NUDIX HYDROLASE, NUDC SUBFAMILY"/>
    <property type="match status" value="1"/>
</dbReference>
<dbReference type="Gene3D" id="3.90.79.10">
    <property type="entry name" value="Nucleoside Triphosphate Pyrophosphohydrolase"/>
    <property type="match status" value="1"/>
</dbReference>
<keyword evidence="5" id="KW-0479">Metal-binding</keyword>
<dbReference type="Pfam" id="PF09297">
    <property type="entry name" value="Zn_ribbon_NUD"/>
    <property type="match status" value="1"/>
</dbReference>
<protein>
    <recommendedName>
        <fullName evidence="4">NAD(+) diphosphatase</fullName>
        <ecNumber evidence="4">3.6.1.22</ecNumber>
    </recommendedName>
</protein>
<comment type="cofactor">
    <cofactor evidence="1">
        <name>Mg(2+)</name>
        <dbReference type="ChEBI" id="CHEBI:18420"/>
    </cofactor>
</comment>
<accession>A0A1F6V0M6</accession>
<evidence type="ECO:0000256" key="5">
    <source>
        <dbReference type="ARBA" id="ARBA00022723"/>
    </source>
</evidence>
<dbReference type="AlphaFoldDB" id="A0A1F6V0M6"/>
<keyword evidence="6" id="KW-0378">Hydrolase</keyword>
<feature type="domain" description="Nudix hydrolase" evidence="10">
    <location>
        <begin position="172"/>
        <end position="298"/>
    </location>
</feature>
<dbReference type="CDD" id="cd03429">
    <property type="entry name" value="NUDIX_NADH_pyrophosphatase_Nudt13"/>
    <property type="match status" value="1"/>
</dbReference>
<sequence>MTALFFIADGIDPAVALRTDAQSLQRAYETPEARVLMVRRGRVLVRGNETISVAWFRPAELREIVESDATTIFLGCKNGEPRFATVPTEPPVTANDRFHVPSGVDAEGYIGLYEAAMSLPPVEARLAARAAHLASWINRTHYCGTCGARMEIVDGGHKRVCANVTCRREEFPRTDPVIITLVTHGERCLLGRQARFAPRRYSPIAGFVEPGESLETAVRREVAEEVGLRIDRVVYRGSQPWPFPASLMLGFWARSIDDRISLDDRELEDAQWFERADVAKIAAGDSSAKLAIALPPIGVIARLLIEDWIADSGELAE</sequence>
<evidence type="ECO:0000313" key="12">
    <source>
        <dbReference type="Proteomes" id="UP000179076"/>
    </source>
</evidence>
<dbReference type="SUPFAM" id="SSF55811">
    <property type="entry name" value="Nudix"/>
    <property type="match status" value="1"/>
</dbReference>
<evidence type="ECO:0000256" key="3">
    <source>
        <dbReference type="ARBA" id="ARBA00009595"/>
    </source>
</evidence>
<organism evidence="11 12">
    <name type="scientific">Candidatus Muproteobacteria bacterium RBG_16_60_9</name>
    <dbReference type="NCBI Taxonomy" id="1817755"/>
    <lineage>
        <taxon>Bacteria</taxon>
        <taxon>Pseudomonadati</taxon>
        <taxon>Pseudomonadota</taxon>
        <taxon>Candidatus Muproteobacteria</taxon>
    </lineage>
</organism>
<comment type="similarity">
    <text evidence="3">Belongs to the Nudix hydrolase family. NudC subfamily.</text>
</comment>
<dbReference type="InterPro" id="IPR049734">
    <property type="entry name" value="NudC-like_C"/>
</dbReference>
<comment type="catalytic activity">
    <reaction evidence="9">
        <text>a 5'-end NAD(+)-phospho-ribonucleoside in mRNA + H2O = a 5'-end phospho-adenosine-phospho-ribonucleoside in mRNA + beta-nicotinamide D-ribonucleotide + 2 H(+)</text>
        <dbReference type="Rhea" id="RHEA:60876"/>
        <dbReference type="Rhea" id="RHEA-COMP:15698"/>
        <dbReference type="Rhea" id="RHEA-COMP:15719"/>
        <dbReference type="ChEBI" id="CHEBI:14649"/>
        <dbReference type="ChEBI" id="CHEBI:15377"/>
        <dbReference type="ChEBI" id="CHEBI:15378"/>
        <dbReference type="ChEBI" id="CHEBI:144029"/>
        <dbReference type="ChEBI" id="CHEBI:144051"/>
    </reaction>
    <physiologicalReaction direction="left-to-right" evidence="9">
        <dbReference type="Rhea" id="RHEA:60877"/>
    </physiologicalReaction>
</comment>
<dbReference type="InterPro" id="IPR000086">
    <property type="entry name" value="NUDIX_hydrolase_dom"/>
</dbReference>
<name>A0A1F6V0M6_9PROT</name>
<dbReference type="GO" id="GO:0006742">
    <property type="term" value="P:NADP+ catabolic process"/>
    <property type="evidence" value="ECO:0007669"/>
    <property type="project" value="TreeGrafter"/>
</dbReference>
<reference evidence="11 12" key="1">
    <citation type="journal article" date="2016" name="Nat. Commun.">
        <title>Thousands of microbial genomes shed light on interconnected biogeochemical processes in an aquifer system.</title>
        <authorList>
            <person name="Anantharaman K."/>
            <person name="Brown C.T."/>
            <person name="Hug L.A."/>
            <person name="Sharon I."/>
            <person name="Castelle C.J."/>
            <person name="Probst A.J."/>
            <person name="Thomas B.C."/>
            <person name="Singh A."/>
            <person name="Wilkins M.J."/>
            <person name="Karaoz U."/>
            <person name="Brodie E.L."/>
            <person name="Williams K.H."/>
            <person name="Hubbard S.S."/>
            <person name="Banfield J.F."/>
        </authorList>
    </citation>
    <scope>NUCLEOTIDE SEQUENCE [LARGE SCALE GENOMIC DNA]</scope>
</reference>